<sequence length="59" mass="6997">MKRGHPVLVLREQRDKKSEMKQHPSVWFQFGVKRYYGMGQDVCGRYKATQRKGKELLDA</sequence>
<proteinExistence type="predicted"/>
<name>A0A4Q2DGN3_9AGAR</name>
<gene>
    <name evidence="1" type="ORF">EST38_g7614</name>
</gene>
<keyword evidence="2" id="KW-1185">Reference proteome</keyword>
<organism evidence="1 2">
    <name type="scientific">Candolleomyces aberdarensis</name>
    <dbReference type="NCBI Taxonomy" id="2316362"/>
    <lineage>
        <taxon>Eukaryota</taxon>
        <taxon>Fungi</taxon>
        <taxon>Dikarya</taxon>
        <taxon>Basidiomycota</taxon>
        <taxon>Agaricomycotina</taxon>
        <taxon>Agaricomycetes</taxon>
        <taxon>Agaricomycetidae</taxon>
        <taxon>Agaricales</taxon>
        <taxon>Agaricineae</taxon>
        <taxon>Psathyrellaceae</taxon>
        <taxon>Candolleomyces</taxon>
    </lineage>
</organism>
<accession>A0A4Q2DGN3</accession>
<evidence type="ECO:0000313" key="1">
    <source>
        <dbReference type="EMBL" id="RXW18241.1"/>
    </source>
</evidence>
<dbReference type="Proteomes" id="UP000290288">
    <property type="component" value="Unassembled WGS sequence"/>
</dbReference>
<dbReference type="AlphaFoldDB" id="A0A4Q2DGN3"/>
<comment type="caution">
    <text evidence="1">The sequence shown here is derived from an EMBL/GenBank/DDBJ whole genome shotgun (WGS) entry which is preliminary data.</text>
</comment>
<evidence type="ECO:0000313" key="2">
    <source>
        <dbReference type="Proteomes" id="UP000290288"/>
    </source>
</evidence>
<reference evidence="1 2" key="1">
    <citation type="submission" date="2019-01" db="EMBL/GenBank/DDBJ databases">
        <title>Draft genome sequence of Psathyrella aberdarensis IHI B618.</title>
        <authorList>
            <person name="Buettner E."/>
            <person name="Kellner H."/>
        </authorList>
    </citation>
    <scope>NUCLEOTIDE SEQUENCE [LARGE SCALE GENOMIC DNA]</scope>
    <source>
        <strain evidence="1 2">IHI B618</strain>
    </source>
</reference>
<protein>
    <submittedName>
        <fullName evidence="1">Uncharacterized protein</fullName>
    </submittedName>
</protein>
<dbReference type="EMBL" id="SDEE01000280">
    <property type="protein sequence ID" value="RXW18241.1"/>
    <property type="molecule type" value="Genomic_DNA"/>
</dbReference>